<dbReference type="InterPro" id="IPR011009">
    <property type="entry name" value="Kinase-like_dom_sf"/>
</dbReference>
<reference evidence="2 3" key="1">
    <citation type="journal article" date="2021" name="Nat. Plants">
        <title>The Taxus genome provides insights into paclitaxel biosynthesis.</title>
        <authorList>
            <person name="Xiong X."/>
            <person name="Gou J."/>
            <person name="Liao Q."/>
            <person name="Li Y."/>
            <person name="Zhou Q."/>
            <person name="Bi G."/>
            <person name="Li C."/>
            <person name="Du R."/>
            <person name="Wang X."/>
            <person name="Sun T."/>
            <person name="Guo L."/>
            <person name="Liang H."/>
            <person name="Lu P."/>
            <person name="Wu Y."/>
            <person name="Zhang Z."/>
            <person name="Ro D.K."/>
            <person name="Shang Y."/>
            <person name="Huang S."/>
            <person name="Yan J."/>
        </authorList>
    </citation>
    <scope>NUCLEOTIDE SEQUENCE [LARGE SCALE GENOMIC DNA]</scope>
    <source>
        <strain evidence="2">Ta-2019</strain>
    </source>
</reference>
<dbReference type="PANTHER" id="PTHR45621">
    <property type="entry name" value="OS01G0588500 PROTEIN-RELATED"/>
    <property type="match status" value="1"/>
</dbReference>
<dbReference type="Proteomes" id="UP000824469">
    <property type="component" value="Unassembled WGS sequence"/>
</dbReference>
<evidence type="ECO:0000259" key="1">
    <source>
        <dbReference type="PROSITE" id="PS50011"/>
    </source>
</evidence>
<dbReference type="PROSITE" id="PS50011">
    <property type="entry name" value="PROTEIN_KINASE_DOM"/>
    <property type="match status" value="1"/>
</dbReference>
<keyword evidence="3" id="KW-1185">Reference proteome</keyword>
<name>A0AA38C972_TAXCH</name>
<organism evidence="2 3">
    <name type="scientific">Taxus chinensis</name>
    <name type="common">Chinese yew</name>
    <name type="synonym">Taxus wallichiana var. chinensis</name>
    <dbReference type="NCBI Taxonomy" id="29808"/>
    <lineage>
        <taxon>Eukaryota</taxon>
        <taxon>Viridiplantae</taxon>
        <taxon>Streptophyta</taxon>
        <taxon>Embryophyta</taxon>
        <taxon>Tracheophyta</taxon>
        <taxon>Spermatophyta</taxon>
        <taxon>Pinopsida</taxon>
        <taxon>Pinidae</taxon>
        <taxon>Conifers II</taxon>
        <taxon>Cupressales</taxon>
        <taxon>Taxaceae</taxon>
        <taxon>Taxus</taxon>
    </lineage>
</organism>
<gene>
    <name evidence="2" type="ORF">KI387_038489</name>
</gene>
<dbReference type="AlphaFoldDB" id="A0AA38C972"/>
<dbReference type="GO" id="GO:0004672">
    <property type="term" value="F:protein kinase activity"/>
    <property type="evidence" value="ECO:0007669"/>
    <property type="project" value="InterPro"/>
</dbReference>
<dbReference type="InterPro" id="IPR000719">
    <property type="entry name" value="Prot_kinase_dom"/>
</dbReference>
<feature type="domain" description="Protein kinase" evidence="1">
    <location>
        <begin position="79"/>
        <end position="233"/>
    </location>
</feature>
<feature type="non-terminal residue" evidence="2">
    <location>
        <position position="1"/>
    </location>
</feature>
<proteinExistence type="predicted"/>
<evidence type="ECO:0000313" key="2">
    <source>
        <dbReference type="EMBL" id="KAH9294901.1"/>
    </source>
</evidence>
<evidence type="ECO:0000313" key="3">
    <source>
        <dbReference type="Proteomes" id="UP000824469"/>
    </source>
</evidence>
<protein>
    <recommendedName>
        <fullName evidence="1">Protein kinase domain-containing protein</fullName>
    </recommendedName>
</protein>
<dbReference type="Pfam" id="PF00069">
    <property type="entry name" value="Pkinase"/>
    <property type="match status" value="1"/>
</dbReference>
<dbReference type="InterPro" id="IPR050823">
    <property type="entry name" value="Plant_Ser_Thr_Prot_Kinase"/>
</dbReference>
<dbReference type="SUPFAM" id="SSF56112">
    <property type="entry name" value="Protein kinase-like (PK-like)"/>
    <property type="match status" value="1"/>
</dbReference>
<feature type="non-terminal residue" evidence="2">
    <location>
        <position position="233"/>
    </location>
</feature>
<comment type="caution">
    <text evidence="2">The sequence shown here is derived from an EMBL/GenBank/DDBJ whole genome shotgun (WGS) entry which is preliminary data.</text>
</comment>
<dbReference type="GO" id="GO:0005524">
    <property type="term" value="F:ATP binding"/>
    <property type="evidence" value="ECO:0007669"/>
    <property type="project" value="InterPro"/>
</dbReference>
<dbReference type="Gene3D" id="1.10.510.10">
    <property type="entry name" value="Transferase(Phosphotransferase) domain 1"/>
    <property type="match status" value="1"/>
</dbReference>
<sequence length="233" mass="25860">LVFMGVVEFLLGEKKLAKQSAFAPPAIISISMSMEHVNWLINTRSPTPLPPPPPSEDHLINPALNSFTYNQISAACDCFNKELCVYNGSGRISYRASFMLEATVTRLSGSSQPYEKFIAELSAMASLQHPHVCKLIGFHARQSGDRILVYERLAKGSLDRILYIGNGSSTIQWCDRIKIARGAAEGLAFFHEEGPFQVMYSEFKAANIQIDRDFNPKLCDYGFARLNPSTSST</sequence>
<dbReference type="Gene3D" id="3.30.200.20">
    <property type="entry name" value="Phosphorylase Kinase, domain 1"/>
    <property type="match status" value="1"/>
</dbReference>
<dbReference type="EMBL" id="JAHRHJ020000011">
    <property type="protein sequence ID" value="KAH9294901.1"/>
    <property type="molecule type" value="Genomic_DNA"/>
</dbReference>
<accession>A0AA38C972</accession>